<feature type="region of interest" description="Disordered" evidence="1">
    <location>
        <begin position="163"/>
        <end position="278"/>
    </location>
</feature>
<dbReference type="InParanoid" id="A0A286UDP9"/>
<comment type="caution">
    <text evidence="2">The sequence shown here is derived from an EMBL/GenBank/DDBJ whole genome shotgun (WGS) entry which is preliminary data.</text>
</comment>
<proteinExistence type="predicted"/>
<feature type="region of interest" description="Disordered" evidence="1">
    <location>
        <begin position="77"/>
        <end position="97"/>
    </location>
</feature>
<gene>
    <name evidence="2" type="ORF">PNOK_0612500</name>
</gene>
<reference evidence="2 3" key="1">
    <citation type="journal article" date="2017" name="Mol. Ecol.">
        <title>Comparative and population genomic landscape of Phellinus noxius: A hypervariable fungus causing root rot in trees.</title>
        <authorList>
            <person name="Chung C.L."/>
            <person name="Lee T.J."/>
            <person name="Akiba M."/>
            <person name="Lee H.H."/>
            <person name="Kuo T.H."/>
            <person name="Liu D."/>
            <person name="Ke H.M."/>
            <person name="Yokoi T."/>
            <person name="Roa M.B."/>
            <person name="Lu M.J."/>
            <person name="Chang Y.Y."/>
            <person name="Ann P.J."/>
            <person name="Tsai J.N."/>
            <person name="Chen C.Y."/>
            <person name="Tzean S.S."/>
            <person name="Ota Y."/>
            <person name="Hattori T."/>
            <person name="Sahashi N."/>
            <person name="Liou R.F."/>
            <person name="Kikuchi T."/>
            <person name="Tsai I.J."/>
        </authorList>
    </citation>
    <scope>NUCLEOTIDE SEQUENCE [LARGE SCALE GENOMIC DNA]</scope>
    <source>
        <strain evidence="2 3">FFPRI411160</strain>
    </source>
</reference>
<feature type="compositionally biased region" description="Basic and acidic residues" evidence="1">
    <location>
        <begin position="128"/>
        <end position="139"/>
    </location>
</feature>
<dbReference type="OrthoDB" id="3215907at2759"/>
<feature type="region of interest" description="Disordered" evidence="1">
    <location>
        <begin position="415"/>
        <end position="451"/>
    </location>
</feature>
<protein>
    <submittedName>
        <fullName evidence="2">Uncharacterized protein</fullName>
    </submittedName>
</protein>
<organism evidence="2 3">
    <name type="scientific">Pyrrhoderma noxium</name>
    <dbReference type="NCBI Taxonomy" id="2282107"/>
    <lineage>
        <taxon>Eukaryota</taxon>
        <taxon>Fungi</taxon>
        <taxon>Dikarya</taxon>
        <taxon>Basidiomycota</taxon>
        <taxon>Agaricomycotina</taxon>
        <taxon>Agaricomycetes</taxon>
        <taxon>Hymenochaetales</taxon>
        <taxon>Hymenochaetaceae</taxon>
        <taxon>Pyrrhoderma</taxon>
    </lineage>
</organism>
<keyword evidence="3" id="KW-1185">Reference proteome</keyword>
<evidence type="ECO:0000313" key="2">
    <source>
        <dbReference type="EMBL" id="PAV17639.1"/>
    </source>
</evidence>
<evidence type="ECO:0000256" key="1">
    <source>
        <dbReference type="SAM" id="MobiDB-lite"/>
    </source>
</evidence>
<name>A0A286UDP9_9AGAM</name>
<evidence type="ECO:0000313" key="3">
    <source>
        <dbReference type="Proteomes" id="UP000217199"/>
    </source>
</evidence>
<dbReference type="Proteomes" id="UP000217199">
    <property type="component" value="Unassembled WGS sequence"/>
</dbReference>
<dbReference type="EMBL" id="NBII01000006">
    <property type="protein sequence ID" value="PAV17639.1"/>
    <property type="molecule type" value="Genomic_DNA"/>
</dbReference>
<accession>A0A286UDP9</accession>
<sequence length="484" mass="51558">MAFTTHAIAAESSVTVNSTFSACSAATVTGGSLPPTRNIRDSAERSRLIRSSRKLGKVLGTTPAVIERDSYFPPSFTSPATLSRLGDTQRKRASAPPSPISFAAFSAAMASAGDSELTRIVSQSSSASDKDSDSEDKPYHSRKTSAPLPFLIPSFPGIEMHWGKQKKDISKNSSAKVRKNKDKEVAKEKVEISKSSQPVMSLPPVKENISLDERPASGPSSVPIVKDSEGLSSGSASETDTSITTPVSPTPPSSGLPSLPADIHTHKEHPTDQVGSLANSDISDCLSPIDDDVVWEEGYKVSEADLDEARIRKRRMDKLMRHLGEYVPSELVLGTAPRRASTPAAISVPDASITIPKCVTSPPPIPPSPTSITPKAEILPTTSLSRSASTSATVTPISASQARILRRISVVSASANRRRLRPQSPANIDRGCITDGSDGYASGPEPATKSMGLGALRNKTLQLVEDEWTPEAYEDVVTRLRKLK</sequence>
<dbReference type="AlphaFoldDB" id="A0A286UDP9"/>
<feature type="region of interest" description="Disordered" evidence="1">
    <location>
        <begin position="119"/>
        <end position="150"/>
    </location>
</feature>
<feature type="compositionally biased region" description="Basic and acidic residues" evidence="1">
    <location>
        <begin position="181"/>
        <end position="192"/>
    </location>
</feature>